<dbReference type="EMBL" id="UINC01127328">
    <property type="protein sequence ID" value="SVD06375.1"/>
    <property type="molecule type" value="Genomic_DNA"/>
</dbReference>
<accession>A0A382SAA7</accession>
<dbReference type="InterPro" id="IPR015421">
    <property type="entry name" value="PyrdxlP-dep_Trfase_major"/>
</dbReference>
<dbReference type="InterPro" id="IPR015424">
    <property type="entry name" value="PyrdxlP-dep_Trfase"/>
</dbReference>
<dbReference type="GO" id="GO:0000271">
    <property type="term" value="P:polysaccharide biosynthetic process"/>
    <property type="evidence" value="ECO:0007669"/>
    <property type="project" value="TreeGrafter"/>
</dbReference>
<feature type="non-terminal residue" evidence="2">
    <location>
        <position position="1"/>
    </location>
</feature>
<dbReference type="PANTHER" id="PTHR30244:SF36">
    <property type="entry name" value="3-OXO-GLUCOSE-6-PHOSPHATE:GLUTAMATE AMINOTRANSFERASE"/>
    <property type="match status" value="1"/>
</dbReference>
<dbReference type="SUPFAM" id="SSF53383">
    <property type="entry name" value="PLP-dependent transferases"/>
    <property type="match status" value="1"/>
</dbReference>
<proteinExistence type="predicted"/>
<dbReference type="Gene3D" id="3.40.640.10">
    <property type="entry name" value="Type I PLP-dependent aspartate aminotransferase-like (Major domain)"/>
    <property type="match status" value="1"/>
</dbReference>
<dbReference type="GO" id="GO:0030170">
    <property type="term" value="F:pyridoxal phosphate binding"/>
    <property type="evidence" value="ECO:0007669"/>
    <property type="project" value="TreeGrafter"/>
</dbReference>
<feature type="non-terminal residue" evidence="2">
    <location>
        <position position="51"/>
    </location>
</feature>
<dbReference type="AlphaFoldDB" id="A0A382SAA7"/>
<evidence type="ECO:0000256" key="1">
    <source>
        <dbReference type="ARBA" id="ARBA00022898"/>
    </source>
</evidence>
<gene>
    <name evidence="2" type="ORF">METZ01_LOCUS359229</name>
</gene>
<evidence type="ECO:0000313" key="2">
    <source>
        <dbReference type="EMBL" id="SVD06375.1"/>
    </source>
</evidence>
<evidence type="ECO:0008006" key="3">
    <source>
        <dbReference type="Google" id="ProtNLM"/>
    </source>
</evidence>
<organism evidence="2">
    <name type="scientific">marine metagenome</name>
    <dbReference type="NCBI Taxonomy" id="408172"/>
    <lineage>
        <taxon>unclassified sequences</taxon>
        <taxon>metagenomes</taxon>
        <taxon>ecological metagenomes</taxon>
    </lineage>
</organism>
<keyword evidence="1" id="KW-0663">Pyridoxal phosphate</keyword>
<dbReference type="PANTHER" id="PTHR30244">
    <property type="entry name" value="TRANSAMINASE"/>
    <property type="match status" value="1"/>
</dbReference>
<dbReference type="InterPro" id="IPR000653">
    <property type="entry name" value="DegT/StrS_aminotransferase"/>
</dbReference>
<dbReference type="GO" id="GO:0008483">
    <property type="term" value="F:transaminase activity"/>
    <property type="evidence" value="ECO:0007669"/>
    <property type="project" value="TreeGrafter"/>
</dbReference>
<sequence>VSIFEKEISKYCNSKHAIGVSSGTDALLLALMAIDTKPGDEVITSAYSFFA</sequence>
<name>A0A382SAA7_9ZZZZ</name>
<reference evidence="2" key="1">
    <citation type="submission" date="2018-05" db="EMBL/GenBank/DDBJ databases">
        <authorList>
            <person name="Lanie J.A."/>
            <person name="Ng W.-L."/>
            <person name="Kazmierczak K.M."/>
            <person name="Andrzejewski T.M."/>
            <person name="Davidsen T.M."/>
            <person name="Wayne K.J."/>
            <person name="Tettelin H."/>
            <person name="Glass J.I."/>
            <person name="Rusch D."/>
            <person name="Podicherti R."/>
            <person name="Tsui H.-C.T."/>
            <person name="Winkler M.E."/>
        </authorList>
    </citation>
    <scope>NUCLEOTIDE SEQUENCE</scope>
</reference>
<protein>
    <recommendedName>
        <fullName evidence="3">Transcriptional regulator</fullName>
    </recommendedName>
</protein>
<dbReference type="Pfam" id="PF01041">
    <property type="entry name" value="DegT_DnrJ_EryC1"/>
    <property type="match status" value="1"/>
</dbReference>